<dbReference type="Gene3D" id="3.20.20.80">
    <property type="entry name" value="Glycosidases"/>
    <property type="match status" value="1"/>
</dbReference>
<feature type="domain" description="Glycosyl hydrolase family 31 C-terminal" evidence="7">
    <location>
        <begin position="591"/>
        <end position="660"/>
    </location>
</feature>
<dbReference type="AlphaFoldDB" id="A0A851GI44"/>
<dbReference type="Proteomes" id="UP000557872">
    <property type="component" value="Unassembled WGS sequence"/>
</dbReference>
<dbReference type="SUPFAM" id="SSF51445">
    <property type="entry name" value="(Trans)glycosidases"/>
    <property type="match status" value="1"/>
</dbReference>
<feature type="compositionally biased region" description="Basic and acidic residues" evidence="3">
    <location>
        <begin position="178"/>
        <end position="199"/>
    </location>
</feature>
<dbReference type="Pfam" id="PF13802">
    <property type="entry name" value="Gal_mutarotas_2"/>
    <property type="match status" value="1"/>
</dbReference>
<dbReference type="PANTHER" id="PTHR22762">
    <property type="entry name" value="ALPHA-GLUCOSIDASE"/>
    <property type="match status" value="1"/>
</dbReference>
<dbReference type="Gene3D" id="2.60.40.1180">
    <property type="entry name" value="Golgi alpha-mannosidase II"/>
    <property type="match status" value="2"/>
</dbReference>
<keyword evidence="9" id="KW-1185">Reference proteome</keyword>
<sequence>MNNPMNRHDRKPLWLIAVVVFSLAFPLQAGSPVGDSRDLKLVEKWEKVANGVFRTVVGNHDGEMHYSDLAAASPKIETLNRLPDVPISKALKSASFRLLADGKVLVRIPTEPGEKIYGYGLQFDNTMKSGQIVELKVDHFKKGGGATHAPVPFYISSKGYGVLFNTAKYIKIHNQVGSRKDSKHNPEEVDRNPPADEKQAGPWLALPPGDAVEAFIHGKGLEMVGFTGTSFQDIVARYNLFSGGGAMPPLWGLGFWHRTPAKYSAEQTAAEIAEFDQHRIPLDVIGLEPGWQSKSYPCTYEWQKKRFPDPGKFAKQLLDDGIRLNLWVNPYISKHSRIYEKMKPLSGSHLVWLGIVPDYTLPEARQLLVDQHKEDHFDIGISGYKIDECDGYDFWLWPDYATFPSGTSAEVMRQTYGMQLQSLMHKELFVKNNQRTYSQVRASNGAASSYPFVIYSDSYGHNQYVTGLSSASLSGILWCPEIRSARNEREWINRMHTVCFSPLAQLNAWASKTKPWSYKNATDAVRNTIELRMQLLPYLYTAFANYNQQGIPPVRSMLLETGEGKDQSKEQERKLDGETDPYADGFHQKITEDNSLYMFGPDILVAPFLNNSTKRQVQLPAGNWYDFYTGKLLGNGNKITITAKQFNDLPPLLVKEGALIPMLTKSVMRTKDIQGAAIEIRHYGKKDGTCQLYEDDGQSYDFEKGAYTLRTFALESGQLKQKIVKKGAKPLYGDVSLRQMTK</sequence>
<evidence type="ECO:0000259" key="7">
    <source>
        <dbReference type="Pfam" id="PF21365"/>
    </source>
</evidence>
<feature type="domain" description="DUF5110" evidence="6">
    <location>
        <begin position="678"/>
        <end position="723"/>
    </location>
</feature>
<keyword evidence="2" id="KW-0326">Glycosidase</keyword>
<dbReference type="CDD" id="cd14752">
    <property type="entry name" value="GH31_N"/>
    <property type="match status" value="1"/>
</dbReference>
<evidence type="ECO:0000313" key="9">
    <source>
        <dbReference type="Proteomes" id="UP000557872"/>
    </source>
</evidence>
<accession>A0A851GI44</accession>
<dbReference type="GO" id="GO:0030246">
    <property type="term" value="F:carbohydrate binding"/>
    <property type="evidence" value="ECO:0007669"/>
    <property type="project" value="InterPro"/>
</dbReference>
<proteinExistence type="inferred from homology"/>
<evidence type="ECO:0000259" key="6">
    <source>
        <dbReference type="Pfam" id="PF17137"/>
    </source>
</evidence>
<dbReference type="Pfam" id="PF01055">
    <property type="entry name" value="Glyco_hydro_31_2nd"/>
    <property type="match status" value="1"/>
</dbReference>
<evidence type="ECO:0000313" key="8">
    <source>
        <dbReference type="EMBL" id="NWK55541.1"/>
    </source>
</evidence>
<feature type="region of interest" description="Disordered" evidence="3">
    <location>
        <begin position="175"/>
        <end position="202"/>
    </location>
</feature>
<protein>
    <submittedName>
        <fullName evidence="8">DUF5110 domain-containing protein</fullName>
    </submittedName>
</protein>
<dbReference type="EMBL" id="JACBAZ010000002">
    <property type="protein sequence ID" value="NWK55541.1"/>
    <property type="molecule type" value="Genomic_DNA"/>
</dbReference>
<dbReference type="InterPro" id="IPR033403">
    <property type="entry name" value="DUF5110"/>
</dbReference>
<evidence type="ECO:0000256" key="1">
    <source>
        <dbReference type="ARBA" id="ARBA00007806"/>
    </source>
</evidence>
<dbReference type="Pfam" id="PF21365">
    <property type="entry name" value="Glyco_hydro_31_3rd"/>
    <property type="match status" value="1"/>
</dbReference>
<dbReference type="SUPFAM" id="SSF74650">
    <property type="entry name" value="Galactose mutarotase-like"/>
    <property type="match status" value="1"/>
</dbReference>
<feature type="compositionally biased region" description="Basic and acidic residues" evidence="3">
    <location>
        <begin position="562"/>
        <end position="577"/>
    </location>
</feature>
<dbReference type="GO" id="GO:0004553">
    <property type="term" value="F:hydrolase activity, hydrolyzing O-glycosyl compounds"/>
    <property type="evidence" value="ECO:0007669"/>
    <property type="project" value="InterPro"/>
</dbReference>
<dbReference type="InterPro" id="IPR017853">
    <property type="entry name" value="GH"/>
</dbReference>
<dbReference type="InterPro" id="IPR013780">
    <property type="entry name" value="Glyco_hydro_b"/>
</dbReference>
<dbReference type="Pfam" id="PF17137">
    <property type="entry name" value="DUF5110"/>
    <property type="match status" value="1"/>
</dbReference>
<dbReference type="Gene3D" id="2.60.40.1760">
    <property type="entry name" value="glycosyl hydrolase (family 31)"/>
    <property type="match status" value="1"/>
</dbReference>
<dbReference type="InterPro" id="IPR011013">
    <property type="entry name" value="Gal_mutarotase_sf_dom"/>
</dbReference>
<dbReference type="PANTHER" id="PTHR22762:SF144">
    <property type="entry name" value="ALPHA-XYLOSIDASE"/>
    <property type="match status" value="1"/>
</dbReference>
<feature type="region of interest" description="Disordered" evidence="3">
    <location>
        <begin position="562"/>
        <end position="584"/>
    </location>
</feature>
<keyword evidence="2" id="KW-0378">Hydrolase</keyword>
<evidence type="ECO:0000259" key="5">
    <source>
        <dbReference type="Pfam" id="PF13802"/>
    </source>
</evidence>
<dbReference type="GO" id="GO:0005975">
    <property type="term" value="P:carbohydrate metabolic process"/>
    <property type="evidence" value="ECO:0007669"/>
    <property type="project" value="InterPro"/>
</dbReference>
<gene>
    <name evidence="8" type="ORF">HW115_07955</name>
</gene>
<evidence type="ECO:0000256" key="3">
    <source>
        <dbReference type="SAM" id="MobiDB-lite"/>
    </source>
</evidence>
<dbReference type="CDD" id="cd06592">
    <property type="entry name" value="GH31_NET37"/>
    <property type="match status" value="1"/>
</dbReference>
<name>A0A851GI44_9BACT</name>
<dbReference type="InterPro" id="IPR048395">
    <property type="entry name" value="Glyco_hydro_31_C"/>
</dbReference>
<dbReference type="SUPFAM" id="SSF51011">
    <property type="entry name" value="Glycosyl hydrolase domain"/>
    <property type="match status" value="1"/>
</dbReference>
<feature type="domain" description="Glycoside hydrolase family 31 TIM barrel" evidence="4">
    <location>
        <begin position="246"/>
        <end position="542"/>
    </location>
</feature>
<dbReference type="InterPro" id="IPR025887">
    <property type="entry name" value="Glyco_hydro_31_N_dom"/>
</dbReference>
<comment type="similarity">
    <text evidence="1 2">Belongs to the glycosyl hydrolase 31 family.</text>
</comment>
<organism evidence="8 9">
    <name type="scientific">Oceaniferula marina</name>
    <dbReference type="NCBI Taxonomy" id="2748318"/>
    <lineage>
        <taxon>Bacteria</taxon>
        <taxon>Pseudomonadati</taxon>
        <taxon>Verrucomicrobiota</taxon>
        <taxon>Verrucomicrobiia</taxon>
        <taxon>Verrucomicrobiales</taxon>
        <taxon>Verrucomicrobiaceae</taxon>
        <taxon>Oceaniferula</taxon>
    </lineage>
</organism>
<comment type="caution">
    <text evidence="8">The sequence shown here is derived from an EMBL/GenBank/DDBJ whole genome shotgun (WGS) entry which is preliminary data.</text>
</comment>
<dbReference type="InterPro" id="IPR000322">
    <property type="entry name" value="Glyco_hydro_31_TIM"/>
</dbReference>
<reference evidence="8 9" key="1">
    <citation type="submission" date="2020-07" db="EMBL/GenBank/DDBJ databases">
        <title>Roseicoccus Jingziensis gen. nov., sp. nov., isolated from coastal seawater.</title>
        <authorList>
            <person name="Feng X."/>
        </authorList>
    </citation>
    <scope>NUCLEOTIDE SEQUENCE [LARGE SCALE GENOMIC DNA]</scope>
    <source>
        <strain evidence="8 9">N1E253</strain>
    </source>
</reference>
<evidence type="ECO:0000256" key="2">
    <source>
        <dbReference type="RuleBase" id="RU361185"/>
    </source>
</evidence>
<feature type="domain" description="Glycoside hydrolase family 31 N-terminal" evidence="5">
    <location>
        <begin position="104"/>
        <end position="168"/>
    </location>
</feature>
<evidence type="ECO:0000259" key="4">
    <source>
        <dbReference type="Pfam" id="PF01055"/>
    </source>
</evidence>